<evidence type="ECO:0000313" key="1">
    <source>
        <dbReference type="EMBL" id="GEP42463.1"/>
    </source>
</evidence>
<evidence type="ECO:0000313" key="2">
    <source>
        <dbReference type="Proteomes" id="UP000321577"/>
    </source>
</evidence>
<reference evidence="1 2" key="1">
    <citation type="submission" date="2019-07" db="EMBL/GenBank/DDBJ databases">
        <title>Whole genome shotgun sequence of Brevifollis gellanilyticus NBRC 108608.</title>
        <authorList>
            <person name="Hosoyama A."/>
            <person name="Uohara A."/>
            <person name="Ohji S."/>
            <person name="Ichikawa N."/>
        </authorList>
    </citation>
    <scope>NUCLEOTIDE SEQUENCE [LARGE SCALE GENOMIC DNA]</scope>
    <source>
        <strain evidence="1 2">NBRC 108608</strain>
    </source>
</reference>
<name>A0A512M6W9_9BACT</name>
<dbReference type="EMBL" id="BKAG01000010">
    <property type="protein sequence ID" value="GEP42463.1"/>
    <property type="molecule type" value="Genomic_DNA"/>
</dbReference>
<comment type="caution">
    <text evidence="1">The sequence shown here is derived from an EMBL/GenBank/DDBJ whole genome shotgun (WGS) entry which is preliminary data.</text>
</comment>
<dbReference type="AlphaFoldDB" id="A0A512M6W9"/>
<sequence length="239" mass="27110">MHFSRVSLIVCLLALWLTRLEAISPMSPAEAWARFKIKKELTLTNGPDIYESFANHYNTAGTIEHGLGDHNYYDLTLAWESHLEADMQAFSLTVPEGTTVLKALEKIAEQRKERLTTCGNYLLVTAATRSPMKNDKRKKYDHAAEFDRLMFTFIASSIIIREPEGGLDDFLNAKLQQTWELSHPSSPCPYRVKSSDAAQKSMSNANLLGIWSYGELFEVLAYLSDLRWQINGTTIQIDK</sequence>
<proteinExistence type="predicted"/>
<gene>
    <name evidence="1" type="ORF">BGE01nite_17540</name>
</gene>
<keyword evidence="2" id="KW-1185">Reference proteome</keyword>
<dbReference type="Proteomes" id="UP000321577">
    <property type="component" value="Unassembled WGS sequence"/>
</dbReference>
<organism evidence="1 2">
    <name type="scientific">Brevifollis gellanilyticus</name>
    <dbReference type="NCBI Taxonomy" id="748831"/>
    <lineage>
        <taxon>Bacteria</taxon>
        <taxon>Pseudomonadati</taxon>
        <taxon>Verrucomicrobiota</taxon>
        <taxon>Verrucomicrobiia</taxon>
        <taxon>Verrucomicrobiales</taxon>
        <taxon>Verrucomicrobiaceae</taxon>
    </lineage>
</organism>
<accession>A0A512M6W9</accession>
<protein>
    <submittedName>
        <fullName evidence="1">Uncharacterized protein</fullName>
    </submittedName>
</protein>